<reference evidence="1" key="1">
    <citation type="submission" date="2022-04" db="EMBL/GenBank/DDBJ databases">
        <title>Genome of the entomopathogenic fungus Entomophthora muscae.</title>
        <authorList>
            <person name="Elya C."/>
            <person name="Lovett B.R."/>
            <person name="Lee E."/>
            <person name="Macias A.M."/>
            <person name="Hajek A.E."/>
            <person name="De Bivort B.L."/>
            <person name="Kasson M.T."/>
            <person name="De Fine Licht H.H."/>
            <person name="Stajich J.E."/>
        </authorList>
    </citation>
    <scope>NUCLEOTIDE SEQUENCE</scope>
    <source>
        <strain evidence="1">Berkeley</strain>
    </source>
</reference>
<evidence type="ECO:0000313" key="2">
    <source>
        <dbReference type="Proteomes" id="UP001165960"/>
    </source>
</evidence>
<dbReference type="Proteomes" id="UP001165960">
    <property type="component" value="Unassembled WGS sequence"/>
</dbReference>
<protein>
    <submittedName>
        <fullName evidence="1">Uncharacterized protein</fullName>
    </submittedName>
</protein>
<evidence type="ECO:0000313" key="1">
    <source>
        <dbReference type="EMBL" id="KAJ9081951.1"/>
    </source>
</evidence>
<organism evidence="1 2">
    <name type="scientific">Entomophthora muscae</name>
    <dbReference type="NCBI Taxonomy" id="34485"/>
    <lineage>
        <taxon>Eukaryota</taxon>
        <taxon>Fungi</taxon>
        <taxon>Fungi incertae sedis</taxon>
        <taxon>Zoopagomycota</taxon>
        <taxon>Entomophthoromycotina</taxon>
        <taxon>Entomophthoromycetes</taxon>
        <taxon>Entomophthorales</taxon>
        <taxon>Entomophthoraceae</taxon>
        <taxon>Entomophthora</taxon>
    </lineage>
</organism>
<accession>A0ACC2U598</accession>
<proteinExistence type="predicted"/>
<name>A0ACC2U598_9FUNG</name>
<gene>
    <name evidence="1" type="ORF">DSO57_1009407</name>
</gene>
<sequence>MTDKLKEQTKPWNSTSDVSSMRIKTIAYHGSIGMTLFQANLGYTPFFLPDLQGYFCSHSAAELATAIKKTQT</sequence>
<keyword evidence="2" id="KW-1185">Reference proteome</keyword>
<comment type="caution">
    <text evidence="1">The sequence shown here is derived from an EMBL/GenBank/DDBJ whole genome shotgun (WGS) entry which is preliminary data.</text>
</comment>
<dbReference type="EMBL" id="QTSX02001450">
    <property type="protein sequence ID" value="KAJ9081951.1"/>
    <property type="molecule type" value="Genomic_DNA"/>
</dbReference>